<name>A0A7C8M6M6_9PLEO</name>
<dbReference type="PROSITE" id="PS50294">
    <property type="entry name" value="WD_REPEATS_REGION"/>
    <property type="match status" value="1"/>
</dbReference>
<reference evidence="3 4" key="1">
    <citation type="submission" date="2020-01" db="EMBL/GenBank/DDBJ databases">
        <authorList>
            <consortium name="DOE Joint Genome Institute"/>
            <person name="Haridas S."/>
            <person name="Albert R."/>
            <person name="Binder M."/>
            <person name="Bloem J."/>
            <person name="Labutti K."/>
            <person name="Salamov A."/>
            <person name="Andreopoulos B."/>
            <person name="Baker S.E."/>
            <person name="Barry K."/>
            <person name="Bills G."/>
            <person name="Bluhm B.H."/>
            <person name="Cannon C."/>
            <person name="Castanera R."/>
            <person name="Culley D.E."/>
            <person name="Daum C."/>
            <person name="Ezra D."/>
            <person name="Gonzalez J.B."/>
            <person name="Henrissat B."/>
            <person name="Kuo A."/>
            <person name="Liang C."/>
            <person name="Lipzen A."/>
            <person name="Lutzoni F."/>
            <person name="Magnuson J."/>
            <person name="Mondo S."/>
            <person name="Nolan M."/>
            <person name="Ohm R."/>
            <person name="Pangilinan J."/>
            <person name="Park H.-J.H."/>
            <person name="Ramirez L."/>
            <person name="Alfaro M."/>
            <person name="Sun H."/>
            <person name="Tritt A."/>
            <person name="Yoshinaga Y."/>
            <person name="Zwiers L.-H.L."/>
            <person name="Turgeon B.G."/>
            <person name="Goodwin S.B."/>
            <person name="Spatafora J.W."/>
            <person name="Crous P.W."/>
            <person name="Grigoriev I.V."/>
        </authorList>
    </citation>
    <scope>NUCLEOTIDE SEQUENCE [LARGE SCALE GENOMIC DNA]</scope>
    <source>
        <strain evidence="3 4">CBS 611.86</strain>
    </source>
</reference>
<evidence type="ECO:0000313" key="4">
    <source>
        <dbReference type="Proteomes" id="UP000481861"/>
    </source>
</evidence>
<feature type="repeat" description="WD" evidence="1">
    <location>
        <begin position="204"/>
        <end position="245"/>
    </location>
</feature>
<dbReference type="InterPro" id="IPR001680">
    <property type="entry name" value="WD40_rpt"/>
</dbReference>
<feature type="signal peptide" evidence="2">
    <location>
        <begin position="1"/>
        <end position="22"/>
    </location>
</feature>
<keyword evidence="2" id="KW-0732">Signal</keyword>
<sequence length="424" mass="47223">MVVLSSLAVLLGLFHVYSVAQAAIVTVDLTSDFKKNNASAKWAPGHPVEWRSSADEIMFEWPLQLQYAGRFTGHVTNDAKFLIMANESYAQVVSLDTRKSVSTFALNYLSRGEGRMTSIYVGNGYDVIISGVDYTINPATEATVTFRLSANGTIAGPQTVLPGSFTNVDKELLHRKSRFVLTNNEGKNVAYVHDLNNPNTTLTLSGHRDAIISAAWAPYGRYIATAAWDGIMKLWDEVTGKELYSFPSTNAQNWLTRFSPDGQYFLYTAGNGDGRGVYIYNMDDLNLTTGAPPPEPWLIKADNWVRSGEFSPQGDYVAFASYGLVEVYRTSDRQLVQRWAAEDKTGFEVTDITWIAGSKRLAFRAYGGLEMYDFETNLKYRWGPGEMDHFDAGVAEGSTFTPLNRGWIGGRESDSTFKFWKYPA</sequence>
<gene>
    <name evidence="3" type="ORF">BDV95DRAFT_610717</name>
</gene>
<keyword evidence="1" id="KW-0853">WD repeat</keyword>
<evidence type="ECO:0000313" key="3">
    <source>
        <dbReference type="EMBL" id="KAF2867303.1"/>
    </source>
</evidence>
<evidence type="ECO:0000256" key="1">
    <source>
        <dbReference type="PROSITE-ProRule" id="PRU00221"/>
    </source>
</evidence>
<dbReference type="PROSITE" id="PS50082">
    <property type="entry name" value="WD_REPEATS_2"/>
    <property type="match status" value="1"/>
</dbReference>
<dbReference type="PANTHER" id="PTHR19879">
    <property type="entry name" value="TRANSCRIPTION INITIATION FACTOR TFIID"/>
    <property type="match status" value="1"/>
</dbReference>
<dbReference type="SMART" id="SM00320">
    <property type="entry name" value="WD40"/>
    <property type="match status" value="2"/>
</dbReference>
<dbReference type="Gene3D" id="2.130.10.10">
    <property type="entry name" value="YVTN repeat-like/Quinoprotein amine dehydrogenase"/>
    <property type="match status" value="1"/>
</dbReference>
<protein>
    <submittedName>
        <fullName evidence="3">Uncharacterized protein</fullName>
    </submittedName>
</protein>
<dbReference type="Pfam" id="PF00400">
    <property type="entry name" value="WD40"/>
    <property type="match status" value="1"/>
</dbReference>
<accession>A0A7C8M6M6</accession>
<dbReference type="PANTHER" id="PTHR19879:SF9">
    <property type="entry name" value="TRANSCRIPTION INITIATION FACTOR TFIID SUBUNIT 5"/>
    <property type="match status" value="1"/>
</dbReference>
<dbReference type="AlphaFoldDB" id="A0A7C8M6M6"/>
<dbReference type="SUPFAM" id="SSF82171">
    <property type="entry name" value="DPP6 N-terminal domain-like"/>
    <property type="match status" value="1"/>
</dbReference>
<dbReference type="OrthoDB" id="1367865at2759"/>
<dbReference type="InterPro" id="IPR015943">
    <property type="entry name" value="WD40/YVTN_repeat-like_dom_sf"/>
</dbReference>
<dbReference type="Proteomes" id="UP000481861">
    <property type="component" value="Unassembled WGS sequence"/>
</dbReference>
<proteinExistence type="predicted"/>
<organism evidence="3 4">
    <name type="scientific">Massariosphaeria phaeospora</name>
    <dbReference type="NCBI Taxonomy" id="100035"/>
    <lineage>
        <taxon>Eukaryota</taxon>
        <taxon>Fungi</taxon>
        <taxon>Dikarya</taxon>
        <taxon>Ascomycota</taxon>
        <taxon>Pezizomycotina</taxon>
        <taxon>Dothideomycetes</taxon>
        <taxon>Pleosporomycetidae</taxon>
        <taxon>Pleosporales</taxon>
        <taxon>Pleosporales incertae sedis</taxon>
        <taxon>Massariosphaeria</taxon>
    </lineage>
</organism>
<feature type="chain" id="PRO_5028951615" evidence="2">
    <location>
        <begin position="23"/>
        <end position="424"/>
    </location>
</feature>
<dbReference type="EMBL" id="JAADJZ010000023">
    <property type="protein sequence ID" value="KAF2867303.1"/>
    <property type="molecule type" value="Genomic_DNA"/>
</dbReference>
<evidence type="ECO:0000256" key="2">
    <source>
        <dbReference type="SAM" id="SignalP"/>
    </source>
</evidence>
<keyword evidence="4" id="KW-1185">Reference proteome</keyword>
<comment type="caution">
    <text evidence="3">The sequence shown here is derived from an EMBL/GenBank/DDBJ whole genome shotgun (WGS) entry which is preliminary data.</text>
</comment>